<organism evidence="1 2">
    <name type="scientific">Amborella trichopoda</name>
    <dbReference type="NCBI Taxonomy" id="13333"/>
    <lineage>
        <taxon>Eukaryota</taxon>
        <taxon>Viridiplantae</taxon>
        <taxon>Streptophyta</taxon>
        <taxon>Embryophyta</taxon>
        <taxon>Tracheophyta</taxon>
        <taxon>Spermatophyta</taxon>
        <taxon>Magnoliopsida</taxon>
        <taxon>Amborellales</taxon>
        <taxon>Amborellaceae</taxon>
        <taxon>Amborella</taxon>
    </lineage>
</organism>
<sequence>MTPSKGSRGGFKASLRAYPRSSVIRLWHMNSSVCPPKRIQSFRMLSQSNAQLDASTFGPYCDAIIQSRVMNISTHRWYAGTRKHPQAKKYDDLVCPEADHQSKESYKLLP</sequence>
<gene>
    <name evidence="1" type="ORF">AMTR_s00087p00180590</name>
</gene>
<evidence type="ECO:0000313" key="1">
    <source>
        <dbReference type="EMBL" id="ERN02609.1"/>
    </source>
</evidence>
<dbReference type="HOGENOM" id="CLU_2174393_0_0_1"/>
<dbReference type="Proteomes" id="UP000017836">
    <property type="component" value="Unassembled WGS sequence"/>
</dbReference>
<dbReference type="Gramene" id="ERN02609">
    <property type="protein sequence ID" value="ERN02609"/>
    <property type="gene ID" value="AMTR_s00087p00180590"/>
</dbReference>
<dbReference type="EMBL" id="KI394524">
    <property type="protein sequence ID" value="ERN02609.1"/>
    <property type="molecule type" value="Genomic_DNA"/>
</dbReference>
<protein>
    <submittedName>
        <fullName evidence="1">Uncharacterized protein</fullName>
    </submittedName>
</protein>
<proteinExistence type="predicted"/>
<evidence type="ECO:0000313" key="2">
    <source>
        <dbReference type="Proteomes" id="UP000017836"/>
    </source>
</evidence>
<name>W1P4M8_AMBTC</name>
<accession>W1P4M8</accession>
<reference evidence="2" key="1">
    <citation type="journal article" date="2013" name="Science">
        <title>The Amborella genome and the evolution of flowering plants.</title>
        <authorList>
            <consortium name="Amborella Genome Project"/>
        </authorList>
    </citation>
    <scope>NUCLEOTIDE SEQUENCE [LARGE SCALE GENOMIC DNA]</scope>
</reference>
<keyword evidence="2" id="KW-1185">Reference proteome</keyword>
<dbReference type="AlphaFoldDB" id="W1P4M8"/>